<evidence type="ECO:0000313" key="2">
    <source>
        <dbReference type="Proteomes" id="UP001062846"/>
    </source>
</evidence>
<accession>A0ACC0P851</accession>
<reference evidence="1" key="1">
    <citation type="submission" date="2022-02" db="EMBL/GenBank/DDBJ databases">
        <title>Plant Genome Project.</title>
        <authorList>
            <person name="Zhang R.-G."/>
        </authorList>
    </citation>
    <scope>NUCLEOTIDE SEQUENCE</scope>
    <source>
        <strain evidence="1">AT1</strain>
    </source>
</reference>
<name>A0ACC0P851_RHOML</name>
<dbReference type="Proteomes" id="UP001062846">
    <property type="component" value="Chromosome 4"/>
</dbReference>
<protein>
    <submittedName>
        <fullName evidence="1">Uncharacterized protein</fullName>
    </submittedName>
</protein>
<organism evidence="1 2">
    <name type="scientific">Rhododendron molle</name>
    <name type="common">Chinese azalea</name>
    <name type="synonym">Azalea mollis</name>
    <dbReference type="NCBI Taxonomy" id="49168"/>
    <lineage>
        <taxon>Eukaryota</taxon>
        <taxon>Viridiplantae</taxon>
        <taxon>Streptophyta</taxon>
        <taxon>Embryophyta</taxon>
        <taxon>Tracheophyta</taxon>
        <taxon>Spermatophyta</taxon>
        <taxon>Magnoliopsida</taxon>
        <taxon>eudicotyledons</taxon>
        <taxon>Gunneridae</taxon>
        <taxon>Pentapetalae</taxon>
        <taxon>asterids</taxon>
        <taxon>Ericales</taxon>
        <taxon>Ericaceae</taxon>
        <taxon>Ericoideae</taxon>
        <taxon>Rhodoreae</taxon>
        <taxon>Rhododendron</taxon>
    </lineage>
</organism>
<keyword evidence="2" id="KW-1185">Reference proteome</keyword>
<dbReference type="EMBL" id="CM046391">
    <property type="protein sequence ID" value="KAI8561600.1"/>
    <property type="molecule type" value="Genomic_DNA"/>
</dbReference>
<sequence>MNGRRPNRLHIDVCERLEVEINAMRKRLIRQSMIVTIVREAERNGVDPNESIRAIRRDPQYASDPEVSDYSDDE</sequence>
<proteinExistence type="predicted"/>
<gene>
    <name evidence="1" type="ORF">RHMOL_Rhmol04G0352900</name>
</gene>
<comment type="caution">
    <text evidence="1">The sequence shown here is derived from an EMBL/GenBank/DDBJ whole genome shotgun (WGS) entry which is preliminary data.</text>
</comment>
<evidence type="ECO:0000313" key="1">
    <source>
        <dbReference type="EMBL" id="KAI8561600.1"/>
    </source>
</evidence>